<keyword evidence="3" id="KW-1185">Reference proteome</keyword>
<dbReference type="EMBL" id="NESP01000001">
    <property type="protein sequence ID" value="PUE59951.1"/>
    <property type="molecule type" value="Genomic_DNA"/>
</dbReference>
<keyword evidence="1" id="KW-0472">Membrane</keyword>
<accession>A0A315ERS4</accession>
<evidence type="ECO:0000256" key="1">
    <source>
        <dbReference type="SAM" id="Phobius"/>
    </source>
</evidence>
<dbReference type="RefSeq" id="WP_108359252.1">
    <property type="nucleotide sequence ID" value="NZ_NESP01000001.1"/>
</dbReference>
<organism evidence="2 3">
    <name type="scientific">Limnohabitans curvus</name>
    <dbReference type="NCBI Taxonomy" id="323423"/>
    <lineage>
        <taxon>Bacteria</taxon>
        <taxon>Pseudomonadati</taxon>
        <taxon>Pseudomonadota</taxon>
        <taxon>Betaproteobacteria</taxon>
        <taxon>Burkholderiales</taxon>
        <taxon>Comamonadaceae</taxon>
        <taxon>Limnohabitans</taxon>
    </lineage>
</organism>
<feature type="transmembrane region" description="Helical" evidence="1">
    <location>
        <begin position="33"/>
        <end position="53"/>
    </location>
</feature>
<keyword evidence="1" id="KW-0812">Transmembrane</keyword>
<keyword evidence="1" id="KW-1133">Transmembrane helix</keyword>
<evidence type="ECO:0000313" key="2">
    <source>
        <dbReference type="EMBL" id="PUE59951.1"/>
    </source>
</evidence>
<dbReference type="Proteomes" id="UP000251341">
    <property type="component" value="Unassembled WGS sequence"/>
</dbReference>
<protein>
    <submittedName>
        <fullName evidence="2">Uncharacterized protein</fullName>
    </submittedName>
</protein>
<sequence length="67" mass="7752">MDNGAYEKYKQENPDVYTPLSTYDYVDQFVHKLTMAELVVCGVAVVLAVLALYKLFAKRKDKEDHHE</sequence>
<gene>
    <name evidence="2" type="ORF">B9Z44_10405</name>
</gene>
<comment type="caution">
    <text evidence="2">The sequence shown here is derived from an EMBL/GenBank/DDBJ whole genome shotgun (WGS) entry which is preliminary data.</text>
</comment>
<reference evidence="2 3" key="1">
    <citation type="submission" date="2017-04" db="EMBL/GenBank/DDBJ databases">
        <title>Unexpected and diverse lifestyles within the genus Limnohabitans.</title>
        <authorList>
            <person name="Kasalicky V."/>
            <person name="Mehrshad M."/>
            <person name="Andrei S.-A."/>
            <person name="Salcher M."/>
            <person name="Kratochvilova H."/>
            <person name="Simek K."/>
            <person name="Ghai R."/>
        </authorList>
    </citation>
    <scope>NUCLEOTIDE SEQUENCE [LARGE SCALE GENOMIC DNA]</scope>
    <source>
        <strain evidence="2 3">MWH-C5</strain>
    </source>
</reference>
<proteinExistence type="predicted"/>
<name>A0A315ERS4_9BURK</name>
<dbReference type="AlphaFoldDB" id="A0A315ERS4"/>
<evidence type="ECO:0000313" key="3">
    <source>
        <dbReference type="Proteomes" id="UP000251341"/>
    </source>
</evidence>